<keyword evidence="3" id="KW-1185">Reference proteome</keyword>
<sequence>MERYLVPVGPGNSSAGLGAKSRALKRGAQRKLKDCKKVVTLEPGTTRVVFSLETVLQAKQVLDSADSSADQVLEKLRFLSCLQVSEATLRESGVRVLHATRALACAGRREAQVSRLPAWRPV</sequence>
<dbReference type="EMBL" id="JALJOU010000003">
    <property type="protein sequence ID" value="KAK9845286.1"/>
    <property type="molecule type" value="Genomic_DNA"/>
</dbReference>
<dbReference type="Proteomes" id="UP001445335">
    <property type="component" value="Unassembled WGS sequence"/>
</dbReference>
<gene>
    <name evidence="2" type="ORF">WJX81_002416</name>
</gene>
<protein>
    <submittedName>
        <fullName evidence="2">Uncharacterized protein</fullName>
    </submittedName>
</protein>
<feature type="region of interest" description="Disordered" evidence="1">
    <location>
        <begin position="1"/>
        <end position="20"/>
    </location>
</feature>
<evidence type="ECO:0000313" key="2">
    <source>
        <dbReference type="EMBL" id="KAK9845286.1"/>
    </source>
</evidence>
<dbReference type="AlphaFoldDB" id="A0AAW1SI06"/>
<name>A0AAW1SI06_9CHLO</name>
<accession>A0AAW1SI06</accession>
<evidence type="ECO:0000313" key="3">
    <source>
        <dbReference type="Proteomes" id="UP001445335"/>
    </source>
</evidence>
<reference evidence="2 3" key="1">
    <citation type="journal article" date="2024" name="Nat. Commun.">
        <title>Phylogenomics reveals the evolutionary origins of lichenization in chlorophyte algae.</title>
        <authorList>
            <person name="Puginier C."/>
            <person name="Libourel C."/>
            <person name="Otte J."/>
            <person name="Skaloud P."/>
            <person name="Haon M."/>
            <person name="Grisel S."/>
            <person name="Petersen M."/>
            <person name="Berrin J.G."/>
            <person name="Delaux P.M."/>
            <person name="Dal Grande F."/>
            <person name="Keller J."/>
        </authorList>
    </citation>
    <scope>NUCLEOTIDE SEQUENCE [LARGE SCALE GENOMIC DNA]</scope>
    <source>
        <strain evidence="2 3">SAG 245.80</strain>
    </source>
</reference>
<evidence type="ECO:0000256" key="1">
    <source>
        <dbReference type="SAM" id="MobiDB-lite"/>
    </source>
</evidence>
<proteinExistence type="predicted"/>
<organism evidence="2 3">
    <name type="scientific">Elliptochloris bilobata</name>
    <dbReference type="NCBI Taxonomy" id="381761"/>
    <lineage>
        <taxon>Eukaryota</taxon>
        <taxon>Viridiplantae</taxon>
        <taxon>Chlorophyta</taxon>
        <taxon>core chlorophytes</taxon>
        <taxon>Trebouxiophyceae</taxon>
        <taxon>Trebouxiophyceae incertae sedis</taxon>
        <taxon>Elliptochloris clade</taxon>
        <taxon>Elliptochloris</taxon>
    </lineage>
</organism>
<comment type="caution">
    <text evidence="2">The sequence shown here is derived from an EMBL/GenBank/DDBJ whole genome shotgun (WGS) entry which is preliminary data.</text>
</comment>